<proteinExistence type="inferred from homology"/>
<evidence type="ECO:0000256" key="3">
    <source>
        <dbReference type="ARBA" id="ARBA00022475"/>
    </source>
</evidence>
<evidence type="ECO:0000256" key="6">
    <source>
        <dbReference type="ARBA" id="ARBA00023136"/>
    </source>
</evidence>
<comment type="caution">
    <text evidence="8">The sequence shown here is derived from an EMBL/GenBank/DDBJ whole genome shotgun (WGS) entry which is preliminary data.</text>
</comment>
<name>A0A840MM25_9PROT</name>
<dbReference type="GO" id="GO:0042970">
    <property type="term" value="F:homoserine transmembrane transporter activity"/>
    <property type="evidence" value="ECO:0007669"/>
    <property type="project" value="TreeGrafter"/>
</dbReference>
<dbReference type="Pfam" id="PF01810">
    <property type="entry name" value="LysE"/>
    <property type="match status" value="1"/>
</dbReference>
<evidence type="ECO:0000313" key="9">
    <source>
        <dbReference type="Proteomes" id="UP000575898"/>
    </source>
</evidence>
<organism evidence="8 9">
    <name type="scientific">Chitinivorax tropicus</name>
    <dbReference type="NCBI Taxonomy" id="714531"/>
    <lineage>
        <taxon>Bacteria</taxon>
        <taxon>Pseudomonadati</taxon>
        <taxon>Pseudomonadota</taxon>
        <taxon>Betaproteobacteria</taxon>
        <taxon>Chitinivorax</taxon>
    </lineage>
</organism>
<dbReference type="EMBL" id="JACHHY010000006">
    <property type="protein sequence ID" value="MBB5017967.1"/>
    <property type="molecule type" value="Genomic_DNA"/>
</dbReference>
<dbReference type="InterPro" id="IPR001123">
    <property type="entry name" value="LeuE-type"/>
</dbReference>
<sequence>MTLQTWLAFFVACWLISLSPGAGAIKAMSTGMRYGYRKGLYNILGLQLGVLFLIAIVAIGLGALLAASTLAFNVIKWFGVVYLIWLGIQQWRAEATPMVFESDHGASPRQLILEGFLVNASNPKGIIFMLAVLPQFINPHAPQLPQYLICAASLTFTDLVVMSGYTLLASKVLSALREAHHVKWLNRTFGALFIGAGALLAAFKRSA</sequence>
<evidence type="ECO:0000256" key="1">
    <source>
        <dbReference type="ARBA" id="ARBA00004651"/>
    </source>
</evidence>
<dbReference type="PANTHER" id="PTHR30086:SF14">
    <property type="entry name" value="HOMOSERINE_HOMOSERINE LACTONE EFFLUX PROTEIN"/>
    <property type="match status" value="1"/>
</dbReference>
<comment type="similarity">
    <text evidence="2">Belongs to the Rht family.</text>
</comment>
<dbReference type="PANTHER" id="PTHR30086">
    <property type="entry name" value="ARGININE EXPORTER PROTEIN ARGO"/>
    <property type="match status" value="1"/>
</dbReference>
<dbReference type="RefSeq" id="WP_184036539.1">
    <property type="nucleotide sequence ID" value="NZ_JACHHY010000006.1"/>
</dbReference>
<dbReference type="GO" id="GO:0005886">
    <property type="term" value="C:plasma membrane"/>
    <property type="evidence" value="ECO:0007669"/>
    <property type="project" value="UniProtKB-SubCell"/>
</dbReference>
<comment type="subcellular location">
    <subcellularLocation>
        <location evidence="1">Cell membrane</location>
        <topology evidence="1">Multi-pass membrane protein</topology>
    </subcellularLocation>
</comment>
<evidence type="ECO:0000256" key="5">
    <source>
        <dbReference type="ARBA" id="ARBA00022989"/>
    </source>
</evidence>
<keyword evidence="5 7" id="KW-1133">Transmembrane helix</keyword>
<evidence type="ECO:0000256" key="4">
    <source>
        <dbReference type="ARBA" id="ARBA00022692"/>
    </source>
</evidence>
<evidence type="ECO:0000256" key="2">
    <source>
        <dbReference type="ARBA" id="ARBA00007928"/>
    </source>
</evidence>
<feature type="transmembrane region" description="Helical" evidence="7">
    <location>
        <begin position="74"/>
        <end position="91"/>
    </location>
</feature>
<keyword evidence="3" id="KW-1003">Cell membrane</keyword>
<dbReference type="Proteomes" id="UP000575898">
    <property type="component" value="Unassembled WGS sequence"/>
</dbReference>
<gene>
    <name evidence="8" type="ORF">HNQ59_001252</name>
</gene>
<evidence type="ECO:0000313" key="8">
    <source>
        <dbReference type="EMBL" id="MBB5017967.1"/>
    </source>
</evidence>
<feature type="transmembrane region" description="Helical" evidence="7">
    <location>
        <begin position="39"/>
        <end position="67"/>
    </location>
</feature>
<feature type="transmembrane region" description="Helical" evidence="7">
    <location>
        <begin position="144"/>
        <end position="164"/>
    </location>
</feature>
<accession>A0A840MM25</accession>
<dbReference type="AlphaFoldDB" id="A0A840MM25"/>
<keyword evidence="4 7" id="KW-0812">Transmembrane</keyword>
<reference evidence="8 9" key="1">
    <citation type="submission" date="2020-08" db="EMBL/GenBank/DDBJ databases">
        <title>Genomic Encyclopedia of Type Strains, Phase IV (KMG-IV): sequencing the most valuable type-strain genomes for metagenomic binning, comparative biology and taxonomic classification.</title>
        <authorList>
            <person name="Goeker M."/>
        </authorList>
    </citation>
    <scope>NUCLEOTIDE SEQUENCE [LARGE SCALE GENOMIC DNA]</scope>
    <source>
        <strain evidence="8 9">DSM 27165</strain>
    </source>
</reference>
<evidence type="ECO:0000256" key="7">
    <source>
        <dbReference type="SAM" id="Phobius"/>
    </source>
</evidence>
<dbReference type="PIRSF" id="PIRSF006324">
    <property type="entry name" value="LeuE"/>
    <property type="match status" value="1"/>
</dbReference>
<keyword evidence="6 7" id="KW-0472">Membrane</keyword>
<protein>
    <submittedName>
        <fullName evidence="8">Homoserine/homoserine lactone efflux protein</fullName>
    </submittedName>
</protein>
<keyword evidence="9" id="KW-1185">Reference proteome</keyword>
<dbReference type="NCBIfam" id="NF007812">
    <property type="entry name" value="PRK10520.1"/>
    <property type="match status" value="1"/>
</dbReference>
<feature type="transmembrane region" description="Helical" evidence="7">
    <location>
        <begin position="184"/>
        <end position="203"/>
    </location>
</feature>